<accession>A0A0E9SU12</accession>
<proteinExistence type="predicted"/>
<name>A0A0E9SU12_ANGAN</name>
<evidence type="ECO:0000313" key="1">
    <source>
        <dbReference type="EMBL" id="JAH44038.1"/>
    </source>
</evidence>
<dbReference type="AlphaFoldDB" id="A0A0E9SU12"/>
<organism evidence="1">
    <name type="scientific">Anguilla anguilla</name>
    <name type="common">European freshwater eel</name>
    <name type="synonym">Muraena anguilla</name>
    <dbReference type="NCBI Taxonomy" id="7936"/>
    <lineage>
        <taxon>Eukaryota</taxon>
        <taxon>Metazoa</taxon>
        <taxon>Chordata</taxon>
        <taxon>Craniata</taxon>
        <taxon>Vertebrata</taxon>
        <taxon>Euteleostomi</taxon>
        <taxon>Actinopterygii</taxon>
        <taxon>Neopterygii</taxon>
        <taxon>Teleostei</taxon>
        <taxon>Anguilliformes</taxon>
        <taxon>Anguillidae</taxon>
        <taxon>Anguilla</taxon>
    </lineage>
</organism>
<reference evidence="1" key="1">
    <citation type="submission" date="2014-11" db="EMBL/GenBank/DDBJ databases">
        <authorList>
            <person name="Amaro Gonzalez C."/>
        </authorList>
    </citation>
    <scope>NUCLEOTIDE SEQUENCE</scope>
</reference>
<reference evidence="1" key="2">
    <citation type="journal article" date="2015" name="Fish Shellfish Immunol.">
        <title>Early steps in the European eel (Anguilla anguilla)-Vibrio vulnificus interaction in the gills: Role of the RtxA13 toxin.</title>
        <authorList>
            <person name="Callol A."/>
            <person name="Pajuelo D."/>
            <person name="Ebbesson L."/>
            <person name="Teles M."/>
            <person name="MacKenzie S."/>
            <person name="Amaro C."/>
        </authorList>
    </citation>
    <scope>NUCLEOTIDE SEQUENCE</scope>
</reference>
<dbReference type="EMBL" id="GBXM01064539">
    <property type="protein sequence ID" value="JAH44038.1"/>
    <property type="molecule type" value="Transcribed_RNA"/>
</dbReference>
<protein>
    <submittedName>
        <fullName evidence="1">Uncharacterized protein</fullName>
    </submittedName>
</protein>
<sequence>MSNGFLEKSASQNLHWLVPVLPSSGLDRLQTYPVLNIPGSDVTVTLTQYSILKYFLLLGVF</sequence>